<dbReference type="InterPro" id="IPR003192">
    <property type="entry name" value="Porin_LamB"/>
</dbReference>
<dbReference type="GO" id="GO:0046930">
    <property type="term" value="C:pore complex"/>
    <property type="evidence" value="ECO:0007669"/>
    <property type="project" value="UniProtKB-KW"/>
</dbReference>
<dbReference type="GO" id="GO:0015144">
    <property type="term" value="F:carbohydrate transmembrane transporter activity"/>
    <property type="evidence" value="ECO:0007669"/>
    <property type="project" value="TreeGrafter"/>
</dbReference>
<feature type="signal peptide" evidence="10">
    <location>
        <begin position="1"/>
        <end position="28"/>
    </location>
</feature>
<reference evidence="12" key="1">
    <citation type="submission" date="2025-08" db="UniProtKB">
        <authorList>
            <consortium name="RefSeq"/>
        </authorList>
    </citation>
    <scope>IDENTIFICATION</scope>
</reference>
<proteinExistence type="inferred from homology"/>
<dbReference type="PANTHER" id="PTHR38762:SF1">
    <property type="entry name" value="CRYPTIC OUTER MEMBRANE PORIN BGLH-RELATED"/>
    <property type="match status" value="1"/>
</dbReference>
<keyword evidence="9" id="KW-0998">Cell outer membrane</keyword>
<dbReference type="AlphaFoldDB" id="A0A8B6X646"/>
<evidence type="ECO:0000256" key="4">
    <source>
        <dbReference type="ARBA" id="ARBA00022452"/>
    </source>
</evidence>
<dbReference type="Pfam" id="PF02264">
    <property type="entry name" value="LamB"/>
    <property type="match status" value="1"/>
</dbReference>
<evidence type="ECO:0000256" key="5">
    <source>
        <dbReference type="ARBA" id="ARBA00022692"/>
    </source>
</evidence>
<dbReference type="Proteomes" id="UP000675920">
    <property type="component" value="Unplaced"/>
</dbReference>
<keyword evidence="3" id="KW-0813">Transport</keyword>
<keyword evidence="11" id="KW-1185">Reference proteome</keyword>
<sequence length="443" mass="47388">MKIFRIRQLPIVTAIAGLGAFAAAPAAAEDAPVPFQFKGYARSGFATANKGGDQVCFGLAGVSKYRFGNECGTYGEFEMLANIFEVKDGPRFVYDIMFGYYNDGSQNNGSVSGAQPIGWDLRQNWVGVTGVGEGAIKTATFWVGRRYYQRHDVHINDFFYIGSRGQGAGMENLDIGTGKLSLAVLRSQQSASSFDPTTSPTGTTFDARWSKIPVNTDGVLEIAADLRSQDKSDATPEAARIKNGWSLTLEHTQSQVLGGANKFVVQYGKDAGANLNTGDPGAYGFVPATAAGWRAWRVIDNLVAQPVTELAINGVALYQKDDNFNGISGASRTWSSIGVRPVYQWAQYAASAVELGFDRVKLDGTGSTADGKTAQLTKLTVAPIVLRPGPGFFKRPELRVFATFAKWNDAANTLGGARGLTGTSAYATSTSGTTVGAQFETWF</sequence>
<evidence type="ECO:0000256" key="3">
    <source>
        <dbReference type="ARBA" id="ARBA00022448"/>
    </source>
</evidence>
<evidence type="ECO:0000256" key="2">
    <source>
        <dbReference type="ARBA" id="ARBA00007055"/>
    </source>
</evidence>
<name>A0A8B6X646_9BURK</name>
<evidence type="ECO:0000256" key="7">
    <source>
        <dbReference type="ARBA" id="ARBA00023114"/>
    </source>
</evidence>
<accession>A0A8B6X646</accession>
<comment type="subcellular location">
    <subcellularLocation>
        <location evidence="1">Cell outer membrane</location>
        <topology evidence="1">Multi-pass membrane protein</topology>
    </subcellularLocation>
</comment>
<dbReference type="SUPFAM" id="SSF56935">
    <property type="entry name" value="Porins"/>
    <property type="match status" value="1"/>
</dbReference>
<comment type="similarity">
    <text evidence="2">Belongs to the porin LamB (TC 1.B.3) family.</text>
</comment>
<dbReference type="OrthoDB" id="106611at2"/>
<evidence type="ECO:0000256" key="9">
    <source>
        <dbReference type="ARBA" id="ARBA00023237"/>
    </source>
</evidence>
<dbReference type="InterPro" id="IPR036998">
    <property type="entry name" value="Porin_LamB_sf"/>
</dbReference>
<dbReference type="GO" id="GO:0006811">
    <property type="term" value="P:monoatomic ion transport"/>
    <property type="evidence" value="ECO:0007669"/>
    <property type="project" value="UniProtKB-KW"/>
</dbReference>
<organism evidence="11 12">
    <name type="scientific">Derxia gummosa DSM 723</name>
    <dbReference type="NCBI Taxonomy" id="1121388"/>
    <lineage>
        <taxon>Bacteria</taxon>
        <taxon>Pseudomonadati</taxon>
        <taxon>Pseudomonadota</taxon>
        <taxon>Betaproteobacteria</taxon>
        <taxon>Burkholderiales</taxon>
        <taxon>Alcaligenaceae</taxon>
        <taxon>Derxia</taxon>
    </lineage>
</organism>
<feature type="chain" id="PRO_5034493764" evidence="10">
    <location>
        <begin position="29"/>
        <end position="443"/>
    </location>
</feature>
<keyword evidence="5" id="KW-0812">Transmembrane</keyword>
<evidence type="ECO:0000313" key="11">
    <source>
        <dbReference type="Proteomes" id="UP000675920"/>
    </source>
</evidence>
<keyword evidence="7" id="KW-0626">Porin</keyword>
<keyword evidence="8" id="KW-0472">Membrane</keyword>
<dbReference type="GO" id="GO:0015774">
    <property type="term" value="P:polysaccharide transport"/>
    <property type="evidence" value="ECO:0007669"/>
    <property type="project" value="TreeGrafter"/>
</dbReference>
<dbReference type="InterPro" id="IPR050286">
    <property type="entry name" value="G_neg_Bact_CarbUptk_Porin"/>
</dbReference>
<evidence type="ECO:0000256" key="8">
    <source>
        <dbReference type="ARBA" id="ARBA00023136"/>
    </source>
</evidence>
<dbReference type="GO" id="GO:0009279">
    <property type="term" value="C:cell outer membrane"/>
    <property type="evidence" value="ECO:0007669"/>
    <property type="project" value="UniProtKB-SubCell"/>
</dbReference>
<dbReference type="Gene3D" id="2.40.170.10">
    <property type="entry name" value="Porin, LamB type"/>
    <property type="match status" value="1"/>
</dbReference>
<keyword evidence="6" id="KW-0406">Ion transport</keyword>
<keyword evidence="10" id="KW-0732">Signal</keyword>
<evidence type="ECO:0000256" key="6">
    <source>
        <dbReference type="ARBA" id="ARBA00023065"/>
    </source>
</evidence>
<evidence type="ECO:0000256" key="10">
    <source>
        <dbReference type="SAM" id="SignalP"/>
    </source>
</evidence>
<protein>
    <submittedName>
        <fullName evidence="12">Maltoporin</fullName>
    </submittedName>
</protein>
<evidence type="ECO:0000313" key="12">
    <source>
        <dbReference type="RefSeq" id="WP_028312612.1"/>
    </source>
</evidence>
<dbReference type="RefSeq" id="WP_028312612.1">
    <property type="nucleotide sequence ID" value="NZ_KI519499.1"/>
</dbReference>
<keyword evidence="4" id="KW-1134">Transmembrane beta strand</keyword>
<dbReference type="GO" id="GO:0015288">
    <property type="term" value="F:porin activity"/>
    <property type="evidence" value="ECO:0007669"/>
    <property type="project" value="UniProtKB-KW"/>
</dbReference>
<dbReference type="PANTHER" id="PTHR38762">
    <property type="entry name" value="CRYPTIC OUTER MEMBRANE PORIN BGLH-RELATED"/>
    <property type="match status" value="1"/>
</dbReference>
<evidence type="ECO:0000256" key="1">
    <source>
        <dbReference type="ARBA" id="ARBA00004571"/>
    </source>
</evidence>